<keyword evidence="2" id="KW-0472">Membrane</keyword>
<dbReference type="PANTHER" id="PTHR34741">
    <property type="entry name" value="IMAP FAMILY MEMBER 1, PUTATIVE-RELATED"/>
    <property type="match status" value="1"/>
</dbReference>
<keyword evidence="2" id="KW-1133">Transmembrane helix</keyword>
<accession>A0ABD2Z1E3</accession>
<comment type="caution">
    <text evidence="3">The sequence shown here is derived from an EMBL/GenBank/DDBJ whole genome shotgun (WGS) entry which is preliminary data.</text>
</comment>
<protein>
    <submittedName>
        <fullName evidence="3">Uncharacterized protein</fullName>
    </submittedName>
</protein>
<evidence type="ECO:0000256" key="1">
    <source>
        <dbReference type="SAM" id="MobiDB-lite"/>
    </source>
</evidence>
<feature type="transmembrane region" description="Helical" evidence="2">
    <location>
        <begin position="149"/>
        <end position="167"/>
    </location>
</feature>
<keyword evidence="4" id="KW-1185">Reference proteome</keyword>
<feature type="region of interest" description="Disordered" evidence="1">
    <location>
        <begin position="27"/>
        <end position="52"/>
    </location>
</feature>
<sequence length="179" mass="19323">MECWQWVQRLKFVNTSFIRKLKESSSAPETINNGSSSPPPSTLDLEAGGEPAVPPNPSPPYHFDWAAVVIAFCLPSAVEIALQSLQPQINLPPLVHLLSLSLLFAFASSFVSTFVSPHFARPLILVSKICVLTAFFCAITIPFSTPLKIISWSVFGVCLLAVASASLTSSSSCMMHANE</sequence>
<evidence type="ECO:0000313" key="4">
    <source>
        <dbReference type="Proteomes" id="UP001630127"/>
    </source>
</evidence>
<dbReference type="EMBL" id="JBJUIK010000011">
    <property type="protein sequence ID" value="KAL3512160.1"/>
    <property type="molecule type" value="Genomic_DNA"/>
</dbReference>
<dbReference type="AlphaFoldDB" id="A0ABD2Z1E3"/>
<feature type="transmembrane region" description="Helical" evidence="2">
    <location>
        <begin position="123"/>
        <end position="143"/>
    </location>
</feature>
<evidence type="ECO:0000313" key="3">
    <source>
        <dbReference type="EMBL" id="KAL3512160.1"/>
    </source>
</evidence>
<dbReference type="PANTHER" id="PTHR34741:SF2">
    <property type="entry name" value="VESICLE TRANSPORT PROTEIN"/>
    <property type="match status" value="1"/>
</dbReference>
<dbReference type="Proteomes" id="UP001630127">
    <property type="component" value="Unassembled WGS sequence"/>
</dbReference>
<name>A0ABD2Z1E3_9GENT</name>
<feature type="compositionally biased region" description="Polar residues" evidence="1">
    <location>
        <begin position="27"/>
        <end position="36"/>
    </location>
</feature>
<organism evidence="3 4">
    <name type="scientific">Cinchona calisaya</name>
    <dbReference type="NCBI Taxonomy" id="153742"/>
    <lineage>
        <taxon>Eukaryota</taxon>
        <taxon>Viridiplantae</taxon>
        <taxon>Streptophyta</taxon>
        <taxon>Embryophyta</taxon>
        <taxon>Tracheophyta</taxon>
        <taxon>Spermatophyta</taxon>
        <taxon>Magnoliopsida</taxon>
        <taxon>eudicotyledons</taxon>
        <taxon>Gunneridae</taxon>
        <taxon>Pentapetalae</taxon>
        <taxon>asterids</taxon>
        <taxon>lamiids</taxon>
        <taxon>Gentianales</taxon>
        <taxon>Rubiaceae</taxon>
        <taxon>Cinchonoideae</taxon>
        <taxon>Cinchoneae</taxon>
        <taxon>Cinchona</taxon>
    </lineage>
</organism>
<reference evidence="3 4" key="1">
    <citation type="submission" date="2024-11" db="EMBL/GenBank/DDBJ databases">
        <title>A near-complete genome assembly of Cinchona calisaya.</title>
        <authorList>
            <person name="Lian D.C."/>
            <person name="Zhao X.W."/>
            <person name="Wei L."/>
        </authorList>
    </citation>
    <scope>NUCLEOTIDE SEQUENCE [LARGE SCALE GENOMIC DNA]</scope>
    <source>
        <tissue evidence="3">Nenye</tissue>
    </source>
</reference>
<feature type="transmembrane region" description="Helical" evidence="2">
    <location>
        <begin position="94"/>
        <end position="116"/>
    </location>
</feature>
<evidence type="ECO:0000256" key="2">
    <source>
        <dbReference type="SAM" id="Phobius"/>
    </source>
</evidence>
<gene>
    <name evidence="3" type="ORF">ACH5RR_024877</name>
</gene>
<proteinExistence type="predicted"/>
<keyword evidence="2" id="KW-0812">Transmembrane</keyword>